<comment type="caution">
    <text evidence="2">The sequence shown here is derived from an EMBL/GenBank/DDBJ whole genome shotgun (WGS) entry which is preliminary data.</text>
</comment>
<sequence>MKVSRRDRHVLVFSGDRATVEVKVVNHATYATLEVVGLDAAPGVDVRTLLWGPLTTSVTDTVGEAVGVVRDSGFALGITPLDDKTVGGWPKEFDAYGFGSEVQSKPYGEAGTQNEWGAAAKTSWGSILRAYSYDYSTVRTREDGIRIGPLPGFEGRILGSKLAVYGSALTSCSPCSARSRRASTCRTRPSTGSGRRRPGRPGSRSWPCRPSALRTSPTP</sequence>
<organism evidence="2 3">
    <name type="scientific">Streptomyces sanglieri</name>
    <dbReference type="NCBI Taxonomy" id="193460"/>
    <lineage>
        <taxon>Bacteria</taxon>
        <taxon>Bacillati</taxon>
        <taxon>Actinomycetota</taxon>
        <taxon>Actinomycetes</taxon>
        <taxon>Kitasatosporales</taxon>
        <taxon>Streptomycetaceae</taxon>
        <taxon>Streptomyces</taxon>
    </lineage>
</organism>
<feature type="compositionally biased region" description="Low complexity" evidence="1">
    <location>
        <begin position="184"/>
        <end position="193"/>
    </location>
</feature>
<dbReference type="Proteomes" id="UP001596915">
    <property type="component" value="Unassembled WGS sequence"/>
</dbReference>
<evidence type="ECO:0000313" key="2">
    <source>
        <dbReference type="EMBL" id="MFD0629054.1"/>
    </source>
</evidence>
<evidence type="ECO:0000313" key="3">
    <source>
        <dbReference type="Proteomes" id="UP001596915"/>
    </source>
</evidence>
<gene>
    <name evidence="2" type="ORF">ACFQ2K_47005</name>
</gene>
<proteinExistence type="predicted"/>
<reference evidence="3" key="1">
    <citation type="journal article" date="2019" name="Int. J. Syst. Evol. Microbiol.">
        <title>The Global Catalogue of Microorganisms (GCM) 10K type strain sequencing project: providing services to taxonomists for standard genome sequencing and annotation.</title>
        <authorList>
            <consortium name="The Broad Institute Genomics Platform"/>
            <consortium name="The Broad Institute Genome Sequencing Center for Infectious Disease"/>
            <person name="Wu L."/>
            <person name="Ma J."/>
        </authorList>
    </citation>
    <scope>NUCLEOTIDE SEQUENCE [LARGE SCALE GENOMIC DNA]</scope>
    <source>
        <strain evidence="3">JCM 12607</strain>
    </source>
</reference>
<protein>
    <submittedName>
        <fullName evidence="2">Uncharacterized protein</fullName>
    </submittedName>
</protein>
<keyword evidence="3" id="KW-1185">Reference proteome</keyword>
<accession>A0ABW2X5H4</accession>
<feature type="compositionally biased region" description="Low complexity" evidence="1">
    <location>
        <begin position="200"/>
        <end position="211"/>
    </location>
</feature>
<feature type="region of interest" description="Disordered" evidence="1">
    <location>
        <begin position="177"/>
        <end position="219"/>
    </location>
</feature>
<evidence type="ECO:0000256" key="1">
    <source>
        <dbReference type="SAM" id="MobiDB-lite"/>
    </source>
</evidence>
<dbReference type="EMBL" id="JBHTGL010000008">
    <property type="protein sequence ID" value="MFD0629054.1"/>
    <property type="molecule type" value="Genomic_DNA"/>
</dbReference>
<name>A0ABW2X5H4_9ACTN</name>